<dbReference type="AlphaFoldDB" id="A0A0C5VHH3"/>
<evidence type="ECO:0000256" key="7">
    <source>
        <dbReference type="ARBA" id="ARBA00022679"/>
    </source>
</evidence>
<dbReference type="InterPro" id="IPR005668">
    <property type="entry name" value="IPM_Synthase"/>
</dbReference>
<dbReference type="PROSITE" id="PS00816">
    <property type="entry name" value="AIPM_HOMOCIT_SYNTH_2"/>
    <property type="match status" value="1"/>
</dbReference>
<evidence type="ECO:0000259" key="11">
    <source>
        <dbReference type="PROSITE" id="PS50991"/>
    </source>
</evidence>
<dbReference type="SUPFAM" id="SSF110921">
    <property type="entry name" value="2-isopropylmalate synthase LeuA, allosteric (dimerisation) domain"/>
    <property type="match status" value="1"/>
</dbReference>
<comment type="pathway">
    <text evidence="2 10">Amino-acid biosynthesis; L-leucine biosynthesis; L-leucine from 3-methyl-2-oxobutanoate: step 1/4.</text>
</comment>
<dbReference type="InterPro" id="IPR054692">
    <property type="entry name" value="LeuA-like_post-cat"/>
</dbReference>
<dbReference type="NCBIfam" id="NF002991">
    <property type="entry name" value="PRK03739.1"/>
    <property type="match status" value="1"/>
</dbReference>
<gene>
    <name evidence="10" type="primary">leuA</name>
    <name evidence="12" type="ORF">YC6258_00708</name>
</gene>
<sequence>MTNTGYNFRKYRPFQTLNLTDRTWPNNTITKAPIWCSVDLRDGNQALVEPMTVEQKTRMWNLLVSMGFKEIEVGFPSASQPDYDFVRKIIDDGLVPEDVTIQVLVQAREHLISKTFEALKGAKKAIVHVYNSTSTTQREKVFRLDRQGITDIAVQGAKWVKEYAAKHPDTDWRFQYSPESFTGTEMDFAADVCNAVIEVWQPTPEKPCIINLPATVEVSTPNVFADQIEWMCRHLHHREAVIVSVHTHNDRGTGVAASELGLLAGADRVEGTLFGNGERTGNLDIVTMAMNLYSQGIDSGIDCSNMDDIIQTYKYCNQLEVHPRHPYAGELVFTAFSGSHQDAIRKCLSDQQHESHWNVAYLPIDPSDLGRKYEEVIRINSQSGKGGVTYVMEKDHGYRLPRPLQIHFSQVIQRVSEQTQKEVSPQTIWENFRSSYVEVDAPFSLKEYNIQRDVDKQTDQIKAVIDGEGQKRVLTGTGNGPISAFASAVRKQMGIEFELVDYNEHAIGEGEDTMAVTYMQIRVNGNVCFGVGENPDIVMASLIALLHAVNNAVKAGWVTPISEGQSA</sequence>
<evidence type="ECO:0000256" key="4">
    <source>
        <dbReference type="ARBA" id="ARBA00012973"/>
    </source>
</evidence>
<dbReference type="EC" id="2.3.3.13" evidence="4 10"/>
<dbReference type="InterPro" id="IPR039371">
    <property type="entry name" value="LeuA_N_DRE-TIM"/>
</dbReference>
<keyword evidence="9 10" id="KW-0100">Branched-chain amino acid biosynthesis</keyword>
<comment type="subunit">
    <text evidence="10">Homodimer.</text>
</comment>
<dbReference type="Pfam" id="PF08502">
    <property type="entry name" value="LeuA_dimer"/>
    <property type="match status" value="1"/>
</dbReference>
<keyword evidence="8 10" id="KW-0479">Metal-binding</keyword>
<keyword evidence="6 10" id="KW-0028">Amino-acid biosynthesis</keyword>
<dbReference type="STRING" id="1445510.YC6258_00708"/>
<evidence type="ECO:0000256" key="5">
    <source>
        <dbReference type="ARBA" id="ARBA00022430"/>
    </source>
</evidence>
<dbReference type="Gene3D" id="3.20.20.70">
    <property type="entry name" value="Aldolase class I"/>
    <property type="match status" value="1"/>
</dbReference>
<evidence type="ECO:0000256" key="8">
    <source>
        <dbReference type="ARBA" id="ARBA00022723"/>
    </source>
</evidence>
<dbReference type="Pfam" id="PF00682">
    <property type="entry name" value="HMGL-like"/>
    <property type="match status" value="1"/>
</dbReference>
<dbReference type="PANTHER" id="PTHR46911:SF1">
    <property type="entry name" value="2-ISOPROPYLMALATE SYNTHASE"/>
    <property type="match status" value="1"/>
</dbReference>
<dbReference type="PROSITE" id="PS50991">
    <property type="entry name" value="PYR_CT"/>
    <property type="match status" value="1"/>
</dbReference>
<feature type="domain" description="Pyruvate carboxyltransferase" evidence="11">
    <location>
        <begin position="33"/>
        <end position="307"/>
    </location>
</feature>
<dbReference type="SUPFAM" id="SSF51569">
    <property type="entry name" value="Aldolase"/>
    <property type="match status" value="1"/>
</dbReference>
<evidence type="ECO:0000256" key="9">
    <source>
        <dbReference type="ARBA" id="ARBA00023304"/>
    </source>
</evidence>
<name>A0A0C5VHH3_9GAMM</name>
<feature type="binding site" evidence="10">
    <location>
        <position position="246"/>
    </location>
    <ligand>
        <name>Mg(2+)</name>
        <dbReference type="ChEBI" id="CHEBI:18420"/>
    </ligand>
</feature>
<evidence type="ECO:0000256" key="6">
    <source>
        <dbReference type="ARBA" id="ARBA00022605"/>
    </source>
</evidence>
<reference evidence="12 13" key="1">
    <citation type="submission" date="2014-01" db="EMBL/GenBank/DDBJ databases">
        <title>Full genme sequencing of cellulolytic bacterium Gynuella sunshinyii YC6258T gen. nov., sp. nov.</title>
        <authorList>
            <person name="Khan H."/>
            <person name="Chung E.J."/>
            <person name="Chung Y.R."/>
        </authorList>
    </citation>
    <scope>NUCLEOTIDE SEQUENCE [LARGE SCALE GENOMIC DNA]</scope>
    <source>
        <strain evidence="12 13">YC6258</strain>
    </source>
</reference>
<dbReference type="InterPro" id="IPR013785">
    <property type="entry name" value="Aldolase_TIM"/>
</dbReference>
<proteinExistence type="inferred from homology"/>
<keyword evidence="10" id="KW-0460">Magnesium</keyword>
<keyword evidence="13" id="KW-1185">Reference proteome</keyword>
<dbReference type="KEGG" id="gsn:YC6258_00708"/>
<dbReference type="GO" id="GO:0003852">
    <property type="term" value="F:2-isopropylmalate synthase activity"/>
    <property type="evidence" value="ECO:0007669"/>
    <property type="project" value="UniProtKB-UniRule"/>
</dbReference>
<dbReference type="RefSeq" id="WP_044615750.1">
    <property type="nucleotide sequence ID" value="NZ_CP007142.1"/>
</dbReference>
<feature type="binding site" evidence="10">
    <location>
        <position position="248"/>
    </location>
    <ligand>
        <name>Mg(2+)</name>
        <dbReference type="ChEBI" id="CHEBI:18420"/>
    </ligand>
</feature>
<comment type="catalytic activity">
    <reaction evidence="1 10">
        <text>3-methyl-2-oxobutanoate + acetyl-CoA + H2O = (2S)-2-isopropylmalate + CoA + H(+)</text>
        <dbReference type="Rhea" id="RHEA:21524"/>
        <dbReference type="ChEBI" id="CHEBI:1178"/>
        <dbReference type="ChEBI" id="CHEBI:11851"/>
        <dbReference type="ChEBI" id="CHEBI:15377"/>
        <dbReference type="ChEBI" id="CHEBI:15378"/>
        <dbReference type="ChEBI" id="CHEBI:57287"/>
        <dbReference type="ChEBI" id="CHEBI:57288"/>
        <dbReference type="EC" id="2.3.3.13"/>
    </reaction>
</comment>
<dbReference type="Pfam" id="PF22615">
    <property type="entry name" value="IPMS_D2"/>
    <property type="match status" value="1"/>
</dbReference>
<evidence type="ECO:0000256" key="3">
    <source>
        <dbReference type="ARBA" id="ARBA00009767"/>
    </source>
</evidence>
<dbReference type="Gene3D" id="3.30.160.270">
    <property type="match status" value="1"/>
</dbReference>
<protein>
    <recommendedName>
        <fullName evidence="4 10">2-isopropylmalate synthase</fullName>
        <ecNumber evidence="4 10">2.3.3.13</ecNumber>
    </recommendedName>
    <alternativeName>
        <fullName evidence="10">Alpha-IPM synthase</fullName>
    </alternativeName>
    <alternativeName>
        <fullName evidence="10">Alpha-isopropylmalate synthase</fullName>
    </alternativeName>
</protein>
<dbReference type="CDD" id="cd07942">
    <property type="entry name" value="DRE_TIM_LeuA"/>
    <property type="match status" value="1"/>
</dbReference>
<dbReference type="OrthoDB" id="9803573at2"/>
<dbReference type="GO" id="GO:0003985">
    <property type="term" value="F:acetyl-CoA C-acetyltransferase activity"/>
    <property type="evidence" value="ECO:0007669"/>
    <property type="project" value="UniProtKB-UniRule"/>
</dbReference>
<evidence type="ECO:0000256" key="10">
    <source>
        <dbReference type="HAMAP-Rule" id="MF_00572"/>
    </source>
</evidence>
<accession>A0A0C5VHH3</accession>
<evidence type="ECO:0000313" key="12">
    <source>
        <dbReference type="EMBL" id="AJQ92758.1"/>
    </source>
</evidence>
<dbReference type="GO" id="GO:0005737">
    <property type="term" value="C:cytoplasm"/>
    <property type="evidence" value="ECO:0007669"/>
    <property type="project" value="UniProtKB-SubCell"/>
</dbReference>
<dbReference type="HAMAP" id="MF_00572">
    <property type="entry name" value="LeuA_type2"/>
    <property type="match status" value="1"/>
</dbReference>
<feature type="binding site" evidence="10">
    <location>
        <position position="282"/>
    </location>
    <ligand>
        <name>Mg(2+)</name>
        <dbReference type="ChEBI" id="CHEBI:18420"/>
    </ligand>
</feature>
<dbReference type="PATRIC" id="fig|1445510.3.peg.695"/>
<keyword evidence="7 10" id="KW-0808">Transferase</keyword>
<feature type="region of interest" description="Regulatory domain" evidence="10">
    <location>
        <begin position="439"/>
        <end position="567"/>
    </location>
</feature>
<dbReference type="SMART" id="SM00917">
    <property type="entry name" value="LeuA_dimer"/>
    <property type="match status" value="1"/>
</dbReference>
<feature type="binding site" evidence="10">
    <location>
        <position position="42"/>
    </location>
    <ligand>
        <name>Mg(2+)</name>
        <dbReference type="ChEBI" id="CHEBI:18420"/>
    </ligand>
</feature>
<comment type="similarity">
    <text evidence="3 10">Belongs to the alpha-IPM synthase/homocitrate synthase family. LeuA type 2 subfamily.</text>
</comment>
<comment type="function">
    <text evidence="10">Catalyzes the condensation of the acetyl group of acetyl-CoA with 3-methyl-2-oxobutanoate (2-ketoisovalerate) to form 3-carboxy-3-hydroxy-4-methylpentanoate (2-isopropylmalate).</text>
</comment>
<dbReference type="HOGENOM" id="CLU_004588_3_0_6"/>
<dbReference type="InterPro" id="IPR036230">
    <property type="entry name" value="LeuA_allosteric_dom_sf"/>
</dbReference>
<keyword evidence="12" id="KW-0012">Acyltransferase</keyword>
<organism evidence="12 13">
    <name type="scientific">Gynuella sunshinyii YC6258</name>
    <dbReference type="NCBI Taxonomy" id="1445510"/>
    <lineage>
        <taxon>Bacteria</taxon>
        <taxon>Pseudomonadati</taxon>
        <taxon>Pseudomonadota</taxon>
        <taxon>Gammaproteobacteria</taxon>
        <taxon>Oceanospirillales</taxon>
        <taxon>Saccharospirillaceae</taxon>
        <taxon>Gynuella</taxon>
    </lineage>
</organism>
<comment type="subcellular location">
    <subcellularLocation>
        <location evidence="10">Cytoplasm</location>
    </subcellularLocation>
</comment>
<dbReference type="SUPFAM" id="SSF89000">
    <property type="entry name" value="post-HMGL domain-like"/>
    <property type="match status" value="1"/>
</dbReference>
<dbReference type="InterPro" id="IPR000891">
    <property type="entry name" value="PYR_CT"/>
</dbReference>
<dbReference type="Proteomes" id="UP000032266">
    <property type="component" value="Chromosome"/>
</dbReference>
<dbReference type="PANTHER" id="PTHR46911">
    <property type="match status" value="1"/>
</dbReference>
<dbReference type="NCBIfam" id="TIGR00970">
    <property type="entry name" value="leuA_yeast"/>
    <property type="match status" value="1"/>
</dbReference>
<dbReference type="PROSITE" id="PS00815">
    <property type="entry name" value="AIPM_HOMOCIT_SYNTH_1"/>
    <property type="match status" value="1"/>
</dbReference>
<dbReference type="InterPro" id="IPR002034">
    <property type="entry name" value="AIPM/Hcit_synth_CS"/>
</dbReference>
<comment type="cofactor">
    <cofactor evidence="10">
        <name>Mg(2+)</name>
        <dbReference type="ChEBI" id="CHEBI:18420"/>
    </cofactor>
</comment>
<dbReference type="GO" id="GO:0009098">
    <property type="term" value="P:L-leucine biosynthetic process"/>
    <property type="evidence" value="ECO:0007669"/>
    <property type="project" value="UniProtKB-UniRule"/>
</dbReference>
<dbReference type="UniPathway" id="UPA00048">
    <property type="reaction ID" value="UER00070"/>
</dbReference>
<keyword evidence="10" id="KW-0963">Cytoplasm</keyword>
<evidence type="ECO:0000256" key="2">
    <source>
        <dbReference type="ARBA" id="ARBA00004689"/>
    </source>
</evidence>
<dbReference type="EMBL" id="CP007142">
    <property type="protein sequence ID" value="AJQ92758.1"/>
    <property type="molecule type" value="Genomic_DNA"/>
</dbReference>
<keyword evidence="5 10" id="KW-0432">Leucine biosynthesis</keyword>
<dbReference type="InterPro" id="IPR013709">
    <property type="entry name" value="2-isopropylmalate_synth_dimer"/>
</dbReference>
<evidence type="ECO:0000313" key="13">
    <source>
        <dbReference type="Proteomes" id="UP000032266"/>
    </source>
</evidence>
<evidence type="ECO:0000256" key="1">
    <source>
        <dbReference type="ARBA" id="ARBA00000064"/>
    </source>
</evidence>
<dbReference type="GO" id="GO:0000287">
    <property type="term" value="F:magnesium ion binding"/>
    <property type="evidence" value="ECO:0007669"/>
    <property type="project" value="UniProtKB-UniRule"/>
</dbReference>